<protein>
    <submittedName>
        <fullName evidence="1">Uncharacterized protein</fullName>
    </submittedName>
</protein>
<comment type="caution">
    <text evidence="1">The sequence shown here is derived from an EMBL/GenBank/DDBJ whole genome shotgun (WGS) entry which is preliminary data.</text>
</comment>
<keyword evidence="2" id="KW-1185">Reference proteome</keyword>
<proteinExistence type="predicted"/>
<evidence type="ECO:0000313" key="1">
    <source>
        <dbReference type="EMBL" id="KGE77656.1"/>
    </source>
</evidence>
<organism evidence="1 2">
    <name type="scientific">Halomonas salina</name>
    <dbReference type="NCBI Taxonomy" id="42565"/>
    <lineage>
        <taxon>Bacteria</taxon>
        <taxon>Pseudomonadati</taxon>
        <taxon>Pseudomonadota</taxon>
        <taxon>Gammaproteobacteria</taxon>
        <taxon>Oceanospirillales</taxon>
        <taxon>Halomonadaceae</taxon>
        <taxon>Halomonas</taxon>
    </lineage>
</organism>
<dbReference type="Proteomes" id="UP000029721">
    <property type="component" value="Unassembled WGS sequence"/>
</dbReference>
<name>A0ABR4WSF5_9GAMM</name>
<accession>A0ABR4WSF5</accession>
<reference evidence="1 2" key="1">
    <citation type="submission" date="2014-06" db="EMBL/GenBank/DDBJ databases">
        <title>Draft genome sequence of an extremely salt tolerant bacteria Halomonas salina/CIFRI 1.</title>
        <authorList>
            <person name="Behera B.D."/>
            <person name="Meena D.K."/>
            <person name="Das P."/>
            <person name="Maharana J."/>
            <person name="Paria P."/>
            <person name="Sharma A.P."/>
            <person name="Shamsudheen K.V."/>
            <person name="Rijit J."/>
            <person name="Dixit V."/>
            <person name="Verma A."/>
            <person name="Scaria V."/>
            <person name="Sivasubbu S."/>
        </authorList>
    </citation>
    <scope>NUCLEOTIDE SEQUENCE [LARGE SCALE GENOMIC DNA]</scope>
    <source>
        <strain evidence="1 2">CIFRI 1</strain>
    </source>
</reference>
<evidence type="ECO:0000313" key="2">
    <source>
        <dbReference type="Proteomes" id="UP000029721"/>
    </source>
</evidence>
<dbReference type="EMBL" id="JOKD01000033">
    <property type="protein sequence ID" value="KGE77656.1"/>
    <property type="molecule type" value="Genomic_DNA"/>
</dbReference>
<gene>
    <name evidence="1" type="ORF">FP66_08485</name>
</gene>
<sequence>MSTSRQDGWKRVLGSQETRELLSDGADIATGALIESEFLGQIPVFGLAFKSYNAVQSARDQVFTNKLARFLQEANQMEGEERADLAEKFEDPKEADRFGETMIILIERAEDPDKPRIFGRLLVACAKGHFDVPDLMRLCKMVNRAISEDFAYLKNLRQGKRQRKNKDVEQSLSTAGFLRAQGIEQATLDDIGSGVIDYDVTAYGKFLVDLGLSEGPVPEYVPAPDPFGFNG</sequence>
<dbReference type="RefSeq" id="WP_035597013.1">
    <property type="nucleotide sequence ID" value="NZ_JOKD01000033.1"/>
</dbReference>